<feature type="transmembrane region" description="Helical" evidence="5">
    <location>
        <begin position="110"/>
        <end position="126"/>
    </location>
</feature>
<feature type="transmembrane region" description="Helical" evidence="5">
    <location>
        <begin position="249"/>
        <end position="273"/>
    </location>
</feature>
<dbReference type="HAMAP" id="MF_00445">
    <property type="entry name" value="NDH1_NuoN_1"/>
    <property type="match status" value="1"/>
</dbReference>
<feature type="transmembrane region" description="Helical" evidence="5">
    <location>
        <begin position="460"/>
        <end position="482"/>
    </location>
</feature>
<dbReference type="EC" id="7.1.1.-" evidence="5"/>
<keyword evidence="5" id="KW-1278">Translocase</keyword>
<gene>
    <name evidence="5" type="primary">nuoN</name>
    <name evidence="8" type="ORF">CHM34_07875</name>
</gene>
<dbReference type="GO" id="GO:0008137">
    <property type="term" value="F:NADH dehydrogenase (ubiquinone) activity"/>
    <property type="evidence" value="ECO:0007669"/>
    <property type="project" value="InterPro"/>
</dbReference>
<dbReference type="InterPro" id="IPR010096">
    <property type="entry name" value="NADH-Q_OxRdtase_suN/2"/>
</dbReference>
<keyword evidence="9" id="KW-1185">Reference proteome</keyword>
<comment type="similarity">
    <text evidence="5">Belongs to the complex I subunit 2 family.</text>
</comment>
<keyword evidence="5" id="KW-1003">Cell membrane</keyword>
<keyword evidence="5" id="KW-0874">Quinone</keyword>
<reference evidence="8 9" key="1">
    <citation type="submission" date="2017-07" db="EMBL/GenBank/DDBJ databases">
        <title>The genome sequence of Paludifilum halophilum highlights mechanisms for microbial adaptation to high salt environemnts.</title>
        <authorList>
            <person name="Belbahri L."/>
        </authorList>
    </citation>
    <scope>NUCLEOTIDE SEQUENCE [LARGE SCALE GENOMIC DNA]</scope>
    <source>
        <strain evidence="8 9">DSM 102817</strain>
    </source>
</reference>
<feature type="transmembrane region" description="Helical" evidence="5">
    <location>
        <begin position="78"/>
        <end position="98"/>
    </location>
</feature>
<keyword evidence="2 5" id="KW-0812">Transmembrane</keyword>
<dbReference type="GO" id="GO:0005886">
    <property type="term" value="C:plasma membrane"/>
    <property type="evidence" value="ECO:0007669"/>
    <property type="project" value="UniProtKB-SubCell"/>
</dbReference>
<feature type="transmembrane region" description="Helical" evidence="5">
    <location>
        <begin position="342"/>
        <end position="362"/>
    </location>
</feature>
<feature type="transmembrane region" description="Helical" evidence="5">
    <location>
        <begin position="40"/>
        <end position="58"/>
    </location>
</feature>
<feature type="transmembrane region" description="Helical" evidence="5">
    <location>
        <begin position="418"/>
        <end position="439"/>
    </location>
</feature>
<comment type="subunit">
    <text evidence="5">NDH-1 is composed of 14 different subunits. Subunits NuoA, H, J, K, L, M, N constitute the membrane sector of the complex.</text>
</comment>
<feature type="transmembrane region" description="Helical" evidence="5">
    <location>
        <begin position="383"/>
        <end position="412"/>
    </location>
</feature>
<dbReference type="PANTHER" id="PTHR22773">
    <property type="entry name" value="NADH DEHYDROGENASE"/>
    <property type="match status" value="1"/>
</dbReference>
<accession>A0A235B6U9</accession>
<dbReference type="AlphaFoldDB" id="A0A235B6U9"/>
<keyword evidence="4 5" id="KW-0472">Membrane</keyword>
<dbReference type="InterPro" id="IPR001750">
    <property type="entry name" value="ND/Mrp_TM"/>
</dbReference>
<organism evidence="8 9">
    <name type="scientific">Paludifilum halophilum</name>
    <dbReference type="NCBI Taxonomy" id="1642702"/>
    <lineage>
        <taxon>Bacteria</taxon>
        <taxon>Bacillati</taxon>
        <taxon>Bacillota</taxon>
        <taxon>Bacilli</taxon>
        <taxon>Bacillales</taxon>
        <taxon>Thermoactinomycetaceae</taxon>
        <taxon>Paludifilum</taxon>
    </lineage>
</organism>
<name>A0A235B6U9_9BACL</name>
<dbReference type="NCBIfam" id="TIGR01770">
    <property type="entry name" value="NDH_I_N"/>
    <property type="match status" value="1"/>
</dbReference>
<evidence type="ECO:0000256" key="3">
    <source>
        <dbReference type="ARBA" id="ARBA00022989"/>
    </source>
</evidence>
<keyword evidence="5" id="KW-0813">Transport</keyword>
<evidence type="ECO:0000256" key="5">
    <source>
        <dbReference type="HAMAP-Rule" id="MF_00445"/>
    </source>
</evidence>
<dbReference type="Proteomes" id="UP000215459">
    <property type="component" value="Unassembled WGS sequence"/>
</dbReference>
<comment type="catalytic activity">
    <reaction evidence="5">
        <text>a quinone + NADH + 5 H(+)(in) = a quinol + NAD(+) + 4 H(+)(out)</text>
        <dbReference type="Rhea" id="RHEA:57888"/>
        <dbReference type="ChEBI" id="CHEBI:15378"/>
        <dbReference type="ChEBI" id="CHEBI:24646"/>
        <dbReference type="ChEBI" id="CHEBI:57540"/>
        <dbReference type="ChEBI" id="CHEBI:57945"/>
        <dbReference type="ChEBI" id="CHEBI:132124"/>
    </reaction>
</comment>
<proteinExistence type="inferred from homology"/>
<feature type="transmembrane region" description="Helical" evidence="5">
    <location>
        <begin position="164"/>
        <end position="188"/>
    </location>
</feature>
<feature type="transmembrane region" description="Helical" evidence="5">
    <location>
        <begin position="208"/>
        <end position="228"/>
    </location>
</feature>
<evidence type="ECO:0000256" key="6">
    <source>
        <dbReference type="RuleBase" id="RU000320"/>
    </source>
</evidence>
<feature type="transmembrane region" description="Helical" evidence="5">
    <location>
        <begin position="12"/>
        <end position="33"/>
    </location>
</feature>
<evidence type="ECO:0000313" key="9">
    <source>
        <dbReference type="Proteomes" id="UP000215459"/>
    </source>
</evidence>
<evidence type="ECO:0000256" key="1">
    <source>
        <dbReference type="ARBA" id="ARBA00004651"/>
    </source>
</evidence>
<feature type="transmembrane region" description="Helical" evidence="5">
    <location>
        <begin position="285"/>
        <end position="305"/>
    </location>
</feature>
<dbReference type="RefSeq" id="WP_094264059.1">
    <property type="nucleotide sequence ID" value="NZ_NOWF01000004.1"/>
</dbReference>
<dbReference type="EMBL" id="NOWF01000004">
    <property type="protein sequence ID" value="OYD08024.1"/>
    <property type="molecule type" value="Genomic_DNA"/>
</dbReference>
<dbReference type="GO" id="GO:0048038">
    <property type="term" value="F:quinone binding"/>
    <property type="evidence" value="ECO:0007669"/>
    <property type="project" value="UniProtKB-KW"/>
</dbReference>
<keyword evidence="3 5" id="KW-1133">Transmembrane helix</keyword>
<dbReference type="GO" id="GO:0042773">
    <property type="term" value="P:ATP synthesis coupled electron transport"/>
    <property type="evidence" value="ECO:0007669"/>
    <property type="project" value="InterPro"/>
</dbReference>
<evidence type="ECO:0000259" key="7">
    <source>
        <dbReference type="Pfam" id="PF00361"/>
    </source>
</evidence>
<comment type="function">
    <text evidence="5">NDH-1 shuttles electrons from NADH, via FMN and iron-sulfur (Fe-S) centers, to quinones in the respiratory chain. The immediate electron acceptor for the enzyme in this species is believed to be a menaquinone. Couples the redox reaction to proton translocation (for every two electrons transferred, four hydrogen ions are translocated across the cytoplasmic membrane), and thus conserves the redox energy in a proton gradient.</text>
</comment>
<feature type="domain" description="NADH:quinone oxidoreductase/Mrp antiporter transmembrane" evidence="7">
    <location>
        <begin position="129"/>
        <end position="432"/>
    </location>
</feature>
<comment type="caution">
    <text evidence="8">The sequence shown here is derived from an EMBL/GenBank/DDBJ whole genome shotgun (WGS) entry which is preliminary data.</text>
</comment>
<dbReference type="Pfam" id="PF00361">
    <property type="entry name" value="Proton_antipo_M"/>
    <property type="match status" value="1"/>
</dbReference>
<keyword evidence="5" id="KW-0520">NAD</keyword>
<evidence type="ECO:0000313" key="8">
    <source>
        <dbReference type="EMBL" id="OYD08024.1"/>
    </source>
</evidence>
<dbReference type="GO" id="GO:0050136">
    <property type="term" value="F:NADH dehydrogenase (quinone) (non-electrogenic) activity"/>
    <property type="evidence" value="ECO:0007669"/>
    <property type="project" value="UniProtKB-UniRule"/>
</dbReference>
<sequence>MEKYLLDYNWTVMAPELIIAGAAALLSIIDLLMKEKQDKRVLASLGFVAVLGALYFTVSRFGQQPYEILGDTYRIDDFGLVFKTLLLTGTALVLAVSLQEAKRKEITAQGEYYYLLLTALLGGMILTSSADLITLFVGLELLSISSYILAGIRKRRTDSNEAAWKYVVLGGVSSAFILYGMSFVYGLAGTTNLYTAQERMAEAMGNGMESFVYLSLFLMLFGFGFKVASAPFHMWVPDVYQGAPTPVTTFLAVVSKTAAFALMIRVILGGYLFLFNSRTAEGLELLTTALLVLAGLSMVIGNTVALRQFNNKRLMAYSSIAHAGYTLVPLATLGPMLFESTVYYLTAYLLMTLGAFTVIGIVERNAGTGDISAFAGLSRRSPLTAAAMTIFLISLSGIPVTAGFFGKFYILINAVATQHFWIAAIMLATTVVSYFYYFGIVRMMYFRPPVLEGKVKVPPASALVIAVAMIGTVVLGITPQWALEQLGEVNWAAALSPLNGGAPPAQ</sequence>
<dbReference type="OrthoDB" id="9811718at2"/>
<evidence type="ECO:0000256" key="4">
    <source>
        <dbReference type="ARBA" id="ARBA00023136"/>
    </source>
</evidence>
<comment type="subcellular location">
    <subcellularLocation>
        <location evidence="1 5">Cell membrane</location>
        <topology evidence="1 5">Multi-pass membrane protein</topology>
    </subcellularLocation>
    <subcellularLocation>
        <location evidence="6">Membrane</location>
        <topology evidence="6">Multi-pass membrane protein</topology>
    </subcellularLocation>
</comment>
<evidence type="ECO:0000256" key="2">
    <source>
        <dbReference type="ARBA" id="ARBA00022692"/>
    </source>
</evidence>
<protein>
    <recommendedName>
        <fullName evidence="5">NADH-quinone oxidoreductase subunit N</fullName>
        <ecNumber evidence="5">7.1.1.-</ecNumber>
    </recommendedName>
    <alternativeName>
        <fullName evidence="5">NADH dehydrogenase I subunit N</fullName>
    </alternativeName>
    <alternativeName>
        <fullName evidence="5">NDH-1 subunit N</fullName>
    </alternativeName>
</protein>